<feature type="chain" id="PRO_5002137487" evidence="13">
    <location>
        <begin position="20"/>
        <end position="663"/>
    </location>
</feature>
<evidence type="ECO:0000313" key="17">
    <source>
        <dbReference type="Proteomes" id="UP000031327"/>
    </source>
</evidence>
<name>A0A0C1QL09_9GAMM</name>
<evidence type="ECO:0000256" key="10">
    <source>
        <dbReference type="ARBA" id="ARBA00023237"/>
    </source>
</evidence>
<dbReference type="OrthoDB" id="9764669at2"/>
<evidence type="ECO:0000256" key="9">
    <source>
        <dbReference type="ARBA" id="ARBA00023170"/>
    </source>
</evidence>
<evidence type="ECO:0000256" key="1">
    <source>
        <dbReference type="ARBA" id="ARBA00004571"/>
    </source>
</evidence>
<keyword evidence="9" id="KW-0675">Receptor</keyword>
<dbReference type="PROSITE" id="PS52016">
    <property type="entry name" value="TONB_DEPENDENT_REC_3"/>
    <property type="match status" value="1"/>
</dbReference>
<dbReference type="Pfam" id="PF00593">
    <property type="entry name" value="TonB_dep_Rec_b-barrel"/>
    <property type="match status" value="1"/>
</dbReference>
<dbReference type="PANTHER" id="PTHR30069">
    <property type="entry name" value="TONB-DEPENDENT OUTER MEMBRANE RECEPTOR"/>
    <property type="match status" value="1"/>
</dbReference>
<evidence type="ECO:0000259" key="15">
    <source>
        <dbReference type="Pfam" id="PF07715"/>
    </source>
</evidence>
<evidence type="ECO:0000256" key="8">
    <source>
        <dbReference type="ARBA" id="ARBA00023136"/>
    </source>
</evidence>
<evidence type="ECO:0000256" key="13">
    <source>
        <dbReference type="SAM" id="SignalP"/>
    </source>
</evidence>
<evidence type="ECO:0000256" key="6">
    <source>
        <dbReference type="ARBA" id="ARBA00022729"/>
    </source>
</evidence>
<sequence length="663" mass="75630">MKKTVPLIFVFLFCFNAIASQEELFELSFEELLDVNITLATKTTESPTTVPSSTTVFNRQHIQLLGVANVYELMNFVPGMQSTRGDWVGAVPKEHARGIYLDSGNVLVMLNGQRLNDASFGKASVYAPFIPVEIVERVEFIRGPGSALYGSNAFLGVMNIVTKKNSNQFMAAVGDNGMYQGALSAHHTFENGLSLQANASLYRDDGDEYFEAKVRDPIDGRFVEVELNWENWRFAIHNSETRLDEFINLSGESKDNRHTSRNLGMQLEVKSSWSDSLSNTTRLEFIKHDIKSAGLIASAEELQLDHDFFVGPRWQSRDLTLNSETVYGYNQSLNIIFGAEYSWEEQSRADVYTNYYNPETGQIFVDEPFYLGGLQVISNHKPFEPLEASFDSYAVYTQVKYTLTESITMFTGLRYDDVIDIDRKLSPRLALIYQFNPVHTFKLQYGEAFRAPVSNELHSNDEVTVGNPDLKAEYLKTTELVWHAKNDNWQVDLVLFDNELEDFINLIPVDEALSRFTFDNVFETSMQGFEFSGTLHINESAWLSSTFTQYIDLPFNPSYKKFGSIVFNYSQGDMQYSVNGIWRDSITVIPAVLPDDPEFSPYHQPSHWLFGATIGWKINDKQGVALQVQNAFDKSTDAFDPRRYDGRVPQKGRQLRLRYTYEF</sequence>
<evidence type="ECO:0000256" key="3">
    <source>
        <dbReference type="ARBA" id="ARBA00022448"/>
    </source>
</evidence>
<feature type="domain" description="TonB-dependent receptor-like beta-barrel" evidence="14">
    <location>
        <begin position="241"/>
        <end position="630"/>
    </location>
</feature>
<comment type="similarity">
    <text evidence="2">Belongs to the TonB-dependent receptor family. Hemoglobin/haptoglobin binding protein subfamily.</text>
</comment>
<dbReference type="EMBL" id="JWIC01000007">
    <property type="protein sequence ID" value="KID55707.1"/>
    <property type="molecule type" value="Genomic_DNA"/>
</dbReference>
<comment type="caution">
    <text evidence="16">The sequence shown here is derived from an EMBL/GenBank/DDBJ whole genome shotgun (WGS) entry which is preliminary data.</text>
</comment>
<feature type="signal peptide" evidence="13">
    <location>
        <begin position="1"/>
        <end position="19"/>
    </location>
</feature>
<dbReference type="GO" id="GO:0009279">
    <property type="term" value="C:cell outer membrane"/>
    <property type="evidence" value="ECO:0007669"/>
    <property type="project" value="UniProtKB-SubCell"/>
</dbReference>
<keyword evidence="7 12" id="KW-0798">TonB box</keyword>
<evidence type="ECO:0000256" key="5">
    <source>
        <dbReference type="ARBA" id="ARBA00022692"/>
    </source>
</evidence>
<keyword evidence="8 11" id="KW-0472">Membrane</keyword>
<keyword evidence="4 11" id="KW-1134">Transmembrane beta strand</keyword>
<dbReference type="Gene3D" id="2.40.170.20">
    <property type="entry name" value="TonB-dependent receptor, beta-barrel domain"/>
    <property type="match status" value="1"/>
</dbReference>
<dbReference type="InterPro" id="IPR037066">
    <property type="entry name" value="Plug_dom_sf"/>
</dbReference>
<evidence type="ECO:0000256" key="2">
    <source>
        <dbReference type="ARBA" id="ARBA00008143"/>
    </source>
</evidence>
<keyword evidence="6 13" id="KW-0732">Signal</keyword>
<protein>
    <submittedName>
        <fullName evidence="16">Ferric-rhodotorulic acid transporter</fullName>
    </submittedName>
</protein>
<evidence type="ECO:0000313" key="16">
    <source>
        <dbReference type="EMBL" id="KID55707.1"/>
    </source>
</evidence>
<feature type="domain" description="TonB-dependent receptor plug" evidence="15">
    <location>
        <begin position="49"/>
        <end position="157"/>
    </location>
</feature>
<dbReference type="GO" id="GO:0044718">
    <property type="term" value="P:siderophore transmembrane transport"/>
    <property type="evidence" value="ECO:0007669"/>
    <property type="project" value="TreeGrafter"/>
</dbReference>
<dbReference type="InterPro" id="IPR039426">
    <property type="entry name" value="TonB-dep_rcpt-like"/>
</dbReference>
<evidence type="ECO:0000259" key="14">
    <source>
        <dbReference type="Pfam" id="PF00593"/>
    </source>
</evidence>
<comment type="subcellular location">
    <subcellularLocation>
        <location evidence="1 11">Cell outer membrane</location>
        <topology evidence="1 11">Multi-pass membrane protein</topology>
    </subcellularLocation>
</comment>
<dbReference type="SUPFAM" id="SSF56935">
    <property type="entry name" value="Porins"/>
    <property type="match status" value="1"/>
</dbReference>
<dbReference type="Pfam" id="PF07715">
    <property type="entry name" value="Plug"/>
    <property type="match status" value="1"/>
</dbReference>
<dbReference type="AlphaFoldDB" id="A0A0C1QL09"/>
<accession>A0A0C1QL09</accession>
<dbReference type="InterPro" id="IPR036942">
    <property type="entry name" value="Beta-barrel_TonB_sf"/>
</dbReference>
<organism evidence="16 17">
    <name type="scientific">Pseudoalteromonas luteoviolacea</name>
    <dbReference type="NCBI Taxonomy" id="43657"/>
    <lineage>
        <taxon>Bacteria</taxon>
        <taxon>Pseudomonadati</taxon>
        <taxon>Pseudomonadota</taxon>
        <taxon>Gammaproteobacteria</taxon>
        <taxon>Alteromonadales</taxon>
        <taxon>Pseudoalteromonadaceae</taxon>
        <taxon>Pseudoalteromonas</taxon>
    </lineage>
</organism>
<keyword evidence="3 11" id="KW-0813">Transport</keyword>
<evidence type="ECO:0000256" key="11">
    <source>
        <dbReference type="PROSITE-ProRule" id="PRU01360"/>
    </source>
</evidence>
<dbReference type="InterPro" id="IPR012910">
    <property type="entry name" value="Plug_dom"/>
</dbReference>
<keyword evidence="10 11" id="KW-0998">Cell outer membrane</keyword>
<dbReference type="GO" id="GO:0015344">
    <property type="term" value="F:siderophore uptake transmembrane transporter activity"/>
    <property type="evidence" value="ECO:0007669"/>
    <property type="project" value="TreeGrafter"/>
</dbReference>
<dbReference type="Proteomes" id="UP000031327">
    <property type="component" value="Unassembled WGS sequence"/>
</dbReference>
<evidence type="ECO:0000256" key="7">
    <source>
        <dbReference type="ARBA" id="ARBA00023077"/>
    </source>
</evidence>
<evidence type="ECO:0000256" key="12">
    <source>
        <dbReference type="RuleBase" id="RU003357"/>
    </source>
</evidence>
<dbReference type="Gene3D" id="2.170.130.10">
    <property type="entry name" value="TonB-dependent receptor, plug domain"/>
    <property type="match status" value="1"/>
</dbReference>
<gene>
    <name evidence="16" type="ORF">JF50_15145</name>
</gene>
<proteinExistence type="inferred from homology"/>
<dbReference type="RefSeq" id="WP_039610283.1">
    <property type="nucleotide sequence ID" value="NZ_JWIC01000007.1"/>
</dbReference>
<reference evidence="16 17" key="1">
    <citation type="submission" date="2014-12" db="EMBL/GenBank/DDBJ databases">
        <title>Draft Genome Sequence of Pseudoalteromonas luteoviolacea HI1.</title>
        <authorList>
            <person name="Asahina A.Y."/>
            <person name="Hadfield M.G."/>
        </authorList>
    </citation>
    <scope>NUCLEOTIDE SEQUENCE [LARGE SCALE GENOMIC DNA]</scope>
    <source>
        <strain evidence="16 17">HI1</strain>
    </source>
</reference>
<dbReference type="PANTHER" id="PTHR30069:SF29">
    <property type="entry name" value="HEMOGLOBIN AND HEMOGLOBIN-HAPTOGLOBIN-BINDING PROTEIN 1-RELATED"/>
    <property type="match status" value="1"/>
</dbReference>
<dbReference type="InterPro" id="IPR000531">
    <property type="entry name" value="Beta-barrel_TonB"/>
</dbReference>
<evidence type="ECO:0000256" key="4">
    <source>
        <dbReference type="ARBA" id="ARBA00022452"/>
    </source>
</evidence>
<keyword evidence="5 11" id="KW-0812">Transmembrane</keyword>